<feature type="non-terminal residue" evidence="1">
    <location>
        <position position="129"/>
    </location>
</feature>
<evidence type="ECO:0000313" key="1">
    <source>
        <dbReference type="EMBL" id="CAH0728360.1"/>
    </source>
</evidence>
<dbReference type="AlphaFoldDB" id="A0A8J9VKW2"/>
<keyword evidence="2" id="KW-1185">Reference proteome</keyword>
<proteinExistence type="predicted"/>
<gene>
    <name evidence="1" type="ORF">BINO364_LOCUS13585</name>
</gene>
<protein>
    <submittedName>
        <fullName evidence="1">Uncharacterized protein</fullName>
    </submittedName>
</protein>
<reference evidence="1" key="1">
    <citation type="submission" date="2021-12" db="EMBL/GenBank/DDBJ databases">
        <authorList>
            <person name="Martin H S."/>
        </authorList>
    </citation>
    <scope>NUCLEOTIDE SEQUENCE</scope>
</reference>
<evidence type="ECO:0000313" key="2">
    <source>
        <dbReference type="Proteomes" id="UP000838878"/>
    </source>
</evidence>
<sequence length="129" mass="14076">MNMVAERVSGCVGCGLVHAWWRRGTARDARACGACGGRVASGNCGLASCGGVQRDALGRDVLRVRVRVRVRVRGNTHYSNNDMHAVKLAIHSPPWSSRATRVRMPASLLYTSRRNKKSESMLVVRGTVE</sequence>
<dbReference type="OrthoDB" id="7480228at2759"/>
<organism evidence="1 2">
    <name type="scientific">Brenthis ino</name>
    <name type="common">lesser marbled fritillary</name>
    <dbReference type="NCBI Taxonomy" id="405034"/>
    <lineage>
        <taxon>Eukaryota</taxon>
        <taxon>Metazoa</taxon>
        <taxon>Ecdysozoa</taxon>
        <taxon>Arthropoda</taxon>
        <taxon>Hexapoda</taxon>
        <taxon>Insecta</taxon>
        <taxon>Pterygota</taxon>
        <taxon>Neoptera</taxon>
        <taxon>Endopterygota</taxon>
        <taxon>Lepidoptera</taxon>
        <taxon>Glossata</taxon>
        <taxon>Ditrysia</taxon>
        <taxon>Papilionoidea</taxon>
        <taxon>Nymphalidae</taxon>
        <taxon>Heliconiinae</taxon>
        <taxon>Argynnini</taxon>
        <taxon>Brenthis</taxon>
    </lineage>
</organism>
<dbReference type="Proteomes" id="UP000838878">
    <property type="component" value="Chromosome 7"/>
</dbReference>
<accession>A0A8J9VKW2</accession>
<dbReference type="EMBL" id="OV170227">
    <property type="protein sequence ID" value="CAH0728360.1"/>
    <property type="molecule type" value="Genomic_DNA"/>
</dbReference>
<name>A0A8J9VKW2_9NEOP</name>